<evidence type="ECO:0000256" key="1">
    <source>
        <dbReference type="HAMAP-Rule" id="MF_01187"/>
    </source>
</evidence>
<dbReference type="Proteomes" id="UP000464524">
    <property type="component" value="Chromosome"/>
</dbReference>
<reference evidence="2 3" key="1">
    <citation type="submission" date="2019-12" db="EMBL/GenBank/DDBJ databases">
        <title>Genome sequencing and assembly of endphytes of Porphyra tenera.</title>
        <authorList>
            <person name="Park J.M."/>
            <person name="Shin R."/>
            <person name="Jo S.H."/>
        </authorList>
    </citation>
    <scope>NUCLEOTIDE SEQUENCE [LARGE SCALE GENOMIC DNA]</scope>
    <source>
        <strain evidence="2 3">GPM4</strain>
    </source>
</reference>
<dbReference type="HAMAP" id="MF_01187">
    <property type="entry name" value="UPF0434"/>
    <property type="match status" value="1"/>
</dbReference>
<proteinExistence type="inferred from homology"/>
<evidence type="ECO:0000313" key="2">
    <source>
        <dbReference type="EMBL" id="QHJ09857.1"/>
    </source>
</evidence>
<evidence type="ECO:0000313" key="3">
    <source>
        <dbReference type="Proteomes" id="UP000464524"/>
    </source>
</evidence>
<dbReference type="PANTHER" id="PTHR33505:SF4">
    <property type="entry name" value="PROTEIN PREY, MITOCHONDRIAL"/>
    <property type="match status" value="1"/>
</dbReference>
<dbReference type="EMBL" id="CP047656">
    <property type="protein sequence ID" value="QHJ09857.1"/>
    <property type="molecule type" value="Genomic_DNA"/>
</dbReference>
<dbReference type="Gene3D" id="2.20.25.10">
    <property type="match status" value="1"/>
</dbReference>
<dbReference type="RefSeq" id="WP_160177811.1">
    <property type="nucleotide sequence ID" value="NZ_CP047656.1"/>
</dbReference>
<keyword evidence="3" id="KW-1185">Reference proteome</keyword>
<protein>
    <recommendedName>
        <fullName evidence="1">UPF0434 protein FX988_00065</fullName>
    </recommendedName>
</protein>
<dbReference type="OrthoDB" id="9812205at2"/>
<dbReference type="PANTHER" id="PTHR33505">
    <property type="entry name" value="ZGC:162634"/>
    <property type="match status" value="1"/>
</dbReference>
<sequence>MAFDKKLLEIVACPVCKGPLILNKDADGNERLVCRLDRLAYPIEQNIPVLLEAEAQALSSEELEKIT</sequence>
<gene>
    <name evidence="2" type="ORF">FX988_00065</name>
</gene>
<comment type="similarity">
    <text evidence="1">Belongs to the UPF0434 family.</text>
</comment>
<dbReference type="InterPro" id="IPR005651">
    <property type="entry name" value="Trm112-like"/>
</dbReference>
<dbReference type="KEGG" id="pmes:FX988_00065"/>
<dbReference type="FunFam" id="2.20.25.10:FF:000002">
    <property type="entry name" value="UPF0434 protein YcaR"/>
    <property type="match status" value="1"/>
</dbReference>
<organism evidence="2 3">
    <name type="scientific">Paraglaciecola mesophila</name>
    <dbReference type="NCBI Taxonomy" id="197222"/>
    <lineage>
        <taxon>Bacteria</taxon>
        <taxon>Pseudomonadati</taxon>
        <taxon>Pseudomonadota</taxon>
        <taxon>Gammaproteobacteria</taxon>
        <taxon>Alteromonadales</taxon>
        <taxon>Alteromonadaceae</taxon>
        <taxon>Paraglaciecola</taxon>
    </lineage>
</organism>
<dbReference type="AlphaFoldDB" id="A0A857JG53"/>
<dbReference type="GO" id="GO:0005829">
    <property type="term" value="C:cytosol"/>
    <property type="evidence" value="ECO:0007669"/>
    <property type="project" value="TreeGrafter"/>
</dbReference>
<dbReference type="Pfam" id="PF03966">
    <property type="entry name" value="Trm112p"/>
    <property type="match status" value="1"/>
</dbReference>
<accession>A0A857JG53</accession>
<name>A0A857JG53_9ALTE</name>
<dbReference type="SUPFAM" id="SSF158997">
    <property type="entry name" value="Trm112p-like"/>
    <property type="match status" value="1"/>
</dbReference>